<evidence type="ECO:0000256" key="1">
    <source>
        <dbReference type="ARBA" id="ARBA00022448"/>
    </source>
</evidence>
<keyword evidence="1" id="KW-0813">Transport</keyword>
<organism evidence="8">
    <name type="scientific">Neisseria leonii</name>
    <dbReference type="NCBI Taxonomy" id="2995413"/>
    <lineage>
        <taxon>Bacteria</taxon>
        <taxon>Pseudomonadati</taxon>
        <taxon>Pseudomonadota</taxon>
        <taxon>Betaproteobacteria</taxon>
        <taxon>Neisseriales</taxon>
        <taxon>Neisseriaceae</taxon>
        <taxon>Neisseria</taxon>
    </lineage>
</organism>
<name>A0A9X4E6I1_9NEIS</name>
<dbReference type="GO" id="GO:0005506">
    <property type="term" value="F:iron ion binding"/>
    <property type="evidence" value="ECO:0007669"/>
    <property type="project" value="InterPro"/>
</dbReference>
<dbReference type="PIRSF" id="PIRSF000027">
    <property type="entry name" value="Cytc_c_prime"/>
    <property type="match status" value="1"/>
</dbReference>
<dbReference type="AlphaFoldDB" id="A0A9X4E6I1"/>
<dbReference type="InterPro" id="IPR010980">
    <property type="entry name" value="Cyt_c/b562"/>
</dbReference>
<dbReference type="GO" id="GO:0022900">
    <property type="term" value="P:electron transport chain"/>
    <property type="evidence" value="ECO:0007669"/>
    <property type="project" value="InterPro"/>
</dbReference>
<dbReference type="RefSeq" id="WP_274585312.1">
    <property type="nucleotide sequence ID" value="NZ_CP145811.1"/>
</dbReference>
<evidence type="ECO:0000313" key="9">
    <source>
        <dbReference type="EMBL" id="WWY02262.1"/>
    </source>
</evidence>
<dbReference type="GO" id="GO:0020037">
    <property type="term" value="F:heme binding"/>
    <property type="evidence" value="ECO:0007669"/>
    <property type="project" value="InterPro"/>
</dbReference>
<dbReference type="PRINTS" id="PR00608">
    <property type="entry name" value="CYTCHROMECII"/>
</dbReference>
<dbReference type="InterPro" id="IPR002321">
    <property type="entry name" value="Cyt_c_II"/>
</dbReference>
<dbReference type="SUPFAM" id="SSF47175">
    <property type="entry name" value="Cytochromes"/>
    <property type="match status" value="1"/>
</dbReference>
<evidence type="ECO:0000256" key="5">
    <source>
        <dbReference type="ARBA" id="ARBA00023004"/>
    </source>
</evidence>
<evidence type="ECO:0000256" key="3">
    <source>
        <dbReference type="ARBA" id="ARBA00022723"/>
    </source>
</evidence>
<evidence type="ECO:0000313" key="10">
    <source>
        <dbReference type="Proteomes" id="UP001149607"/>
    </source>
</evidence>
<dbReference type="InterPro" id="IPR012127">
    <property type="entry name" value="Cyt_c_prime"/>
</dbReference>
<evidence type="ECO:0000313" key="8">
    <source>
        <dbReference type="EMBL" id="MDD9328217.1"/>
    </source>
</evidence>
<dbReference type="Pfam" id="PF01322">
    <property type="entry name" value="Cytochrom_C_2"/>
    <property type="match status" value="1"/>
</dbReference>
<evidence type="ECO:0000256" key="4">
    <source>
        <dbReference type="ARBA" id="ARBA00022982"/>
    </source>
</evidence>
<protein>
    <submittedName>
        <fullName evidence="8">Cytochrome c</fullName>
    </submittedName>
</protein>
<feature type="binding site" description="axial binding residue" evidence="6">
    <location>
        <position position="137"/>
    </location>
    <ligand>
        <name>heme c</name>
        <dbReference type="ChEBI" id="CHEBI:61717"/>
    </ligand>
    <ligandPart>
        <name>Fe</name>
        <dbReference type="ChEBI" id="CHEBI:18248"/>
    </ligandPart>
</feature>
<reference evidence="9" key="2">
    <citation type="submission" date="2024-02" db="EMBL/GenBank/DDBJ databases">
        <title>Neisseria leonii sp. nov.</title>
        <authorList>
            <person name="Boutroux M."/>
            <person name="Favre-Rochex S."/>
            <person name="Gorgette O."/>
            <person name="Touak G."/>
            <person name="Muhle E."/>
            <person name="Chesneau O."/>
            <person name="Clermont D."/>
            <person name="Rahi P."/>
        </authorList>
    </citation>
    <scope>NUCLEOTIDE SEQUENCE</scope>
    <source>
        <strain evidence="9">51.81</strain>
    </source>
</reference>
<dbReference type="PROSITE" id="PS51009">
    <property type="entry name" value="CYTCII"/>
    <property type="match status" value="1"/>
</dbReference>
<comment type="PTM">
    <text evidence="7">Binds 1 heme group per subunit.</text>
</comment>
<dbReference type="EMBL" id="CP146598">
    <property type="protein sequence ID" value="WWY02262.1"/>
    <property type="molecule type" value="Genomic_DNA"/>
</dbReference>
<keyword evidence="5 6" id="KW-0408">Iron</keyword>
<evidence type="ECO:0000256" key="6">
    <source>
        <dbReference type="PIRSR" id="PIRSR000027-1"/>
    </source>
</evidence>
<dbReference type="GO" id="GO:0009055">
    <property type="term" value="F:electron transfer activity"/>
    <property type="evidence" value="ECO:0007669"/>
    <property type="project" value="InterPro"/>
</dbReference>
<dbReference type="Proteomes" id="UP001149607">
    <property type="component" value="Chromosome"/>
</dbReference>
<keyword evidence="3 6" id="KW-0479">Metal-binding</keyword>
<keyword evidence="2 7" id="KW-0349">Heme</keyword>
<reference evidence="8" key="1">
    <citation type="submission" date="2022-10" db="EMBL/GenBank/DDBJ databases">
        <authorList>
            <person name="Boutroux M."/>
        </authorList>
    </citation>
    <scope>NUCLEOTIDE SEQUENCE</scope>
    <source>
        <strain evidence="8">51.81</strain>
    </source>
</reference>
<dbReference type="Gene3D" id="1.20.120.10">
    <property type="entry name" value="Cytochrome c/b562"/>
    <property type="match status" value="1"/>
</dbReference>
<evidence type="ECO:0000256" key="2">
    <source>
        <dbReference type="ARBA" id="ARBA00022617"/>
    </source>
</evidence>
<feature type="binding site" description="covalent" evidence="7">
    <location>
        <position position="136"/>
    </location>
    <ligand>
        <name>heme c</name>
        <dbReference type="ChEBI" id="CHEBI:61717"/>
    </ligand>
</feature>
<dbReference type="InterPro" id="IPR015984">
    <property type="entry name" value="Cyt_c_prime_subgr"/>
</dbReference>
<proteinExistence type="predicted"/>
<feature type="binding site" description="covalent" evidence="7">
    <location>
        <position position="133"/>
    </location>
    <ligand>
        <name>heme c</name>
        <dbReference type="ChEBI" id="CHEBI:61717"/>
    </ligand>
</feature>
<dbReference type="GO" id="GO:0042597">
    <property type="term" value="C:periplasmic space"/>
    <property type="evidence" value="ECO:0007669"/>
    <property type="project" value="InterPro"/>
</dbReference>
<evidence type="ECO:0000256" key="7">
    <source>
        <dbReference type="PIRSR" id="PIRSR000027-2"/>
    </source>
</evidence>
<dbReference type="EMBL" id="JAPQFL010000004">
    <property type="protein sequence ID" value="MDD9328217.1"/>
    <property type="molecule type" value="Genomic_DNA"/>
</dbReference>
<keyword evidence="10" id="KW-1185">Reference proteome</keyword>
<gene>
    <name evidence="8" type="ORF">ORY91_001637</name>
    <name evidence="9" type="ORF">V9W64_05845</name>
</gene>
<accession>A0A9X4E6I1</accession>
<sequence length="142" mass="15316">MKKLMWVFILAAAPYGAADTADDIRARRQYMQDWRSLSRQMGDLLKRSDAAFPAAEFAVLAARLNQTADAPWRHFPAGSGRGSNAAAAVWERPQAFQAAVAEFNAAAAALNRAAQSGSRTAVQAAFGQVGQSCKTCHRAFKN</sequence>
<keyword evidence="4" id="KW-0249">Electron transport</keyword>